<dbReference type="CDD" id="cd16927">
    <property type="entry name" value="HATPase_Hsp90-like"/>
    <property type="match status" value="1"/>
</dbReference>
<feature type="binding site" evidence="9">
    <location>
        <position position="96"/>
    </location>
    <ligand>
        <name>ATP</name>
        <dbReference type="ChEBI" id="CHEBI:30616"/>
    </ligand>
</feature>
<proteinExistence type="inferred from homology"/>
<protein>
    <recommendedName>
        <fullName evidence="8">Chaperone protein HtpG</fullName>
    </recommendedName>
    <alternativeName>
        <fullName evidence="8">Heat shock protein HtpG</fullName>
    </alternativeName>
    <alternativeName>
        <fullName evidence="8">High temperature protein G</fullName>
    </alternativeName>
</protein>
<comment type="similarity">
    <text evidence="2 8">Belongs to the heat shock protein 90 family.</text>
</comment>
<evidence type="ECO:0000256" key="8">
    <source>
        <dbReference type="HAMAP-Rule" id="MF_00505"/>
    </source>
</evidence>
<organism evidence="11 12">
    <name type="scientific">Oceanobacillus indicireducens</name>
    <dbReference type="NCBI Taxonomy" id="1004261"/>
    <lineage>
        <taxon>Bacteria</taxon>
        <taxon>Bacillati</taxon>
        <taxon>Bacillota</taxon>
        <taxon>Bacilli</taxon>
        <taxon>Bacillales</taxon>
        <taxon>Bacillaceae</taxon>
        <taxon>Oceanobacillus</taxon>
    </lineage>
</organism>
<dbReference type="GO" id="GO:0005737">
    <property type="term" value="C:cytoplasm"/>
    <property type="evidence" value="ECO:0007669"/>
    <property type="project" value="UniProtKB-SubCell"/>
</dbReference>
<evidence type="ECO:0000313" key="12">
    <source>
        <dbReference type="Proteomes" id="UP000624041"/>
    </source>
</evidence>
<evidence type="ECO:0000256" key="2">
    <source>
        <dbReference type="ARBA" id="ARBA00008239"/>
    </source>
</evidence>
<dbReference type="PRINTS" id="PR00775">
    <property type="entry name" value="HEATSHOCK90"/>
</dbReference>
<dbReference type="InterPro" id="IPR001404">
    <property type="entry name" value="Hsp90_fam"/>
</dbReference>
<dbReference type="GO" id="GO:0051082">
    <property type="term" value="F:unfolded protein binding"/>
    <property type="evidence" value="ECO:0007669"/>
    <property type="project" value="UniProtKB-UniRule"/>
</dbReference>
<feature type="binding site" evidence="9">
    <location>
        <begin position="97"/>
        <end position="98"/>
    </location>
    <ligand>
        <name>ATP</name>
        <dbReference type="ChEBI" id="CHEBI:30616"/>
    </ligand>
</feature>
<dbReference type="AlphaFoldDB" id="A0A917XRP6"/>
<dbReference type="GO" id="GO:0016887">
    <property type="term" value="F:ATP hydrolysis activity"/>
    <property type="evidence" value="ECO:0007669"/>
    <property type="project" value="InterPro"/>
</dbReference>
<dbReference type="InterPro" id="IPR037196">
    <property type="entry name" value="HSP90_C"/>
</dbReference>
<name>A0A917XRP6_9BACI</name>
<dbReference type="InterPro" id="IPR036890">
    <property type="entry name" value="HATPase_C_sf"/>
</dbReference>
<evidence type="ECO:0000256" key="7">
    <source>
        <dbReference type="ARBA" id="ARBA00023186"/>
    </source>
</evidence>
<keyword evidence="3 8" id="KW-0963">Cytoplasm</keyword>
<keyword evidence="4 8" id="KW-0547">Nucleotide-binding</keyword>
<keyword evidence="6 8" id="KW-0346">Stress response</keyword>
<feature type="binding site" evidence="9">
    <location>
        <position position="167"/>
    </location>
    <ligand>
        <name>ATP</name>
        <dbReference type="ChEBI" id="CHEBI:30616"/>
    </ligand>
</feature>
<feature type="binding site" evidence="9">
    <location>
        <position position="35"/>
    </location>
    <ligand>
        <name>ATP</name>
        <dbReference type="ChEBI" id="CHEBI:30616"/>
    </ligand>
</feature>
<feature type="binding site" evidence="9">
    <location>
        <begin position="117"/>
        <end position="122"/>
    </location>
    <ligand>
        <name>ATP</name>
        <dbReference type="ChEBI" id="CHEBI:30616"/>
    </ligand>
</feature>
<dbReference type="NCBIfam" id="NF003555">
    <property type="entry name" value="PRK05218.1"/>
    <property type="match status" value="1"/>
</dbReference>
<accession>A0A917XRP6</accession>
<comment type="function">
    <text evidence="8">Molecular chaperone. Has ATPase activity.</text>
</comment>
<evidence type="ECO:0000313" key="11">
    <source>
        <dbReference type="EMBL" id="GGN50855.1"/>
    </source>
</evidence>
<gene>
    <name evidence="8 11" type="primary">htpG</name>
    <name evidence="11" type="ORF">GCM10007971_04870</name>
</gene>
<feature type="region of interest" description="Disordered" evidence="10">
    <location>
        <begin position="489"/>
        <end position="509"/>
    </location>
</feature>
<dbReference type="Pfam" id="PF13589">
    <property type="entry name" value="HATPase_c_3"/>
    <property type="match status" value="1"/>
</dbReference>
<keyword evidence="12" id="KW-1185">Reference proteome</keyword>
<keyword evidence="5 8" id="KW-0067">ATP-binding</keyword>
<feature type="region of interest" description="A; substrate-binding" evidence="8">
    <location>
        <begin position="1"/>
        <end position="341"/>
    </location>
</feature>
<dbReference type="InterPro" id="IPR019805">
    <property type="entry name" value="Heat_shock_protein_90_CS"/>
</dbReference>
<feature type="region of interest" description="C" evidence="8">
    <location>
        <begin position="554"/>
        <end position="627"/>
    </location>
</feature>
<dbReference type="GO" id="GO:0140662">
    <property type="term" value="F:ATP-dependent protein folding chaperone"/>
    <property type="evidence" value="ECO:0007669"/>
    <property type="project" value="InterPro"/>
</dbReference>
<dbReference type="Proteomes" id="UP000624041">
    <property type="component" value="Unassembled WGS sequence"/>
</dbReference>
<evidence type="ECO:0000256" key="4">
    <source>
        <dbReference type="ARBA" id="ARBA00022741"/>
    </source>
</evidence>
<comment type="caution">
    <text evidence="11">The sequence shown here is derived from an EMBL/GenBank/DDBJ whole genome shotgun (WGS) entry which is preliminary data.</text>
</comment>
<dbReference type="GO" id="GO:0005524">
    <property type="term" value="F:ATP binding"/>
    <property type="evidence" value="ECO:0007669"/>
    <property type="project" value="UniProtKB-UniRule"/>
</dbReference>
<sequence>MERREFQAESKKLLDMVINSIYSQREVFLRELISNASDAIDKLYYRALTDDNLTFDKDSYFIKLDPNKDTRTLTITDTGIGMTKEEMESNLGIIAKSGSHQFKEENEIKDGHDIIGQFGVGFYAAFMVAEKVTVISRSVDSEEAYKWESTGPEGYTIEPAEKAEVGTKIILKIKENEEEENYDEFLEEYRLKQIVKKYSDFIRYPIKMDVTESKLKEGTEDEYEDVITEETLNTMIPIWKKNKSELTDEDYENFYREKHYGFDKPLKHIHLSVDGAVRYDAILYIPESAPYNYYTKEYEKGLELYSNGVLIMEKSPELLPDYFGFVKGLVDSEDLSLNISREMLQHDRQLRTIAKNINKRIKQQLKQVLNNDREAYERFYQSFGQQLKFGVYSDFGQHKEVLQDLLLFYSSKEKKLVTLDEYVERMPEEQKYIYYAQGDSVDRVDKLPQTELVKDKGYEILYFTDEIDEFAIRMLMSYKEKEFRNVSSGDLGIEQDEKEKEEEKETEKEHEELFTKMKELLGDKVTAVRASKRLKSHPVVLTADGDISIEMEKIINSMPDDQQIKADKVLEINVDHEIMNALEQAKEQGDEHLKLYTNLLYNQALLIEGLPIEDPVAFTNDICKVML</sequence>
<feature type="binding site" evidence="9">
    <location>
        <position position="341"/>
    </location>
    <ligand>
        <name>ATP</name>
        <dbReference type="ChEBI" id="CHEBI:30616"/>
    </ligand>
</feature>
<evidence type="ECO:0000256" key="5">
    <source>
        <dbReference type="ARBA" id="ARBA00022840"/>
    </source>
</evidence>
<dbReference type="RefSeq" id="WP_156856210.1">
    <property type="nucleotide sequence ID" value="NZ_BMOS01000002.1"/>
</dbReference>
<evidence type="ECO:0000256" key="3">
    <source>
        <dbReference type="ARBA" id="ARBA00022490"/>
    </source>
</evidence>
<dbReference type="InterPro" id="IPR020568">
    <property type="entry name" value="Ribosomal_Su5_D2-typ_SF"/>
</dbReference>
<keyword evidence="7 8" id="KW-0143">Chaperone</keyword>
<dbReference type="FunFam" id="3.30.565.10:FF:000009">
    <property type="entry name" value="Molecular chaperone HtpG"/>
    <property type="match status" value="1"/>
</dbReference>
<dbReference type="Gene3D" id="3.30.565.10">
    <property type="entry name" value="Histidine kinase-like ATPase, C-terminal domain"/>
    <property type="match status" value="1"/>
</dbReference>
<dbReference type="EMBL" id="BMOS01000002">
    <property type="protein sequence ID" value="GGN50855.1"/>
    <property type="molecule type" value="Genomic_DNA"/>
</dbReference>
<reference evidence="11" key="1">
    <citation type="journal article" date="2014" name="Int. J. Syst. Evol. Microbiol.">
        <title>Complete genome sequence of Corynebacterium casei LMG S-19264T (=DSM 44701T), isolated from a smear-ripened cheese.</title>
        <authorList>
            <consortium name="US DOE Joint Genome Institute (JGI-PGF)"/>
            <person name="Walter F."/>
            <person name="Albersmeier A."/>
            <person name="Kalinowski J."/>
            <person name="Ruckert C."/>
        </authorList>
    </citation>
    <scope>NUCLEOTIDE SEQUENCE</scope>
    <source>
        <strain evidence="11">JCM 17251</strain>
    </source>
</reference>
<feature type="binding site" evidence="9">
    <location>
        <position position="31"/>
    </location>
    <ligand>
        <name>ATP</name>
        <dbReference type="ChEBI" id="CHEBI:30616"/>
    </ligand>
</feature>
<dbReference type="PANTHER" id="PTHR11528">
    <property type="entry name" value="HEAT SHOCK PROTEIN 90 FAMILY MEMBER"/>
    <property type="match status" value="1"/>
</dbReference>
<dbReference type="PROSITE" id="PS00298">
    <property type="entry name" value="HSP90"/>
    <property type="match status" value="1"/>
</dbReference>
<dbReference type="Gene3D" id="3.30.230.80">
    <property type="match status" value="1"/>
</dbReference>
<dbReference type="SUPFAM" id="SSF54211">
    <property type="entry name" value="Ribosomal protein S5 domain 2-like"/>
    <property type="match status" value="1"/>
</dbReference>
<feature type="binding site" evidence="9">
    <location>
        <position position="90"/>
    </location>
    <ligand>
        <name>ATP</name>
        <dbReference type="ChEBI" id="CHEBI:30616"/>
    </ligand>
</feature>
<feature type="binding site" evidence="9">
    <location>
        <position position="82"/>
    </location>
    <ligand>
        <name>ATP</name>
        <dbReference type="ChEBI" id="CHEBI:30616"/>
    </ligand>
</feature>
<dbReference type="SUPFAM" id="SSF110942">
    <property type="entry name" value="HSP90 C-terminal domain"/>
    <property type="match status" value="1"/>
</dbReference>
<evidence type="ECO:0000256" key="9">
    <source>
        <dbReference type="PIRSR" id="PIRSR002583-1"/>
    </source>
</evidence>
<feature type="compositionally biased region" description="Basic and acidic residues" evidence="10">
    <location>
        <begin position="495"/>
        <end position="509"/>
    </location>
</feature>
<dbReference type="InterPro" id="IPR020575">
    <property type="entry name" value="Hsp90_N"/>
</dbReference>
<reference evidence="11" key="2">
    <citation type="submission" date="2020-09" db="EMBL/GenBank/DDBJ databases">
        <authorList>
            <person name="Sun Q."/>
            <person name="Ohkuma M."/>
        </authorList>
    </citation>
    <scope>NUCLEOTIDE SEQUENCE</scope>
    <source>
        <strain evidence="11">JCM 17251</strain>
    </source>
</reference>
<dbReference type="SUPFAM" id="SSF55874">
    <property type="entry name" value="ATPase domain of HSP90 chaperone/DNA topoisomerase II/histidine kinase"/>
    <property type="match status" value="1"/>
</dbReference>
<evidence type="ECO:0000256" key="1">
    <source>
        <dbReference type="ARBA" id="ARBA00004496"/>
    </source>
</evidence>
<comment type="subunit">
    <text evidence="8">Homodimer.</text>
</comment>
<dbReference type="FunFam" id="3.40.50.11260:FF:000008">
    <property type="entry name" value="Chaperone protein HtpG"/>
    <property type="match status" value="1"/>
</dbReference>
<comment type="subcellular location">
    <subcellularLocation>
        <location evidence="1 8">Cytoplasm</location>
    </subcellularLocation>
</comment>
<evidence type="ECO:0000256" key="6">
    <source>
        <dbReference type="ARBA" id="ARBA00023016"/>
    </source>
</evidence>
<dbReference type="Gene3D" id="1.20.120.790">
    <property type="entry name" value="Heat shock protein 90, C-terminal domain"/>
    <property type="match status" value="1"/>
</dbReference>
<feature type="binding site" evidence="9">
    <location>
        <position position="77"/>
    </location>
    <ligand>
        <name>ATP</name>
        <dbReference type="ChEBI" id="CHEBI:30616"/>
    </ligand>
</feature>
<comment type="caution">
    <text evidence="8">Lacks conserved residue(s) required for the propagation of feature annotation.</text>
</comment>
<dbReference type="HAMAP" id="MF_00505">
    <property type="entry name" value="HSP90"/>
    <property type="match status" value="1"/>
</dbReference>
<dbReference type="Pfam" id="PF00183">
    <property type="entry name" value="HSP90"/>
    <property type="match status" value="1"/>
</dbReference>
<evidence type="ECO:0000256" key="10">
    <source>
        <dbReference type="SAM" id="MobiDB-lite"/>
    </source>
</evidence>
<dbReference type="Gene3D" id="3.40.50.11260">
    <property type="match status" value="1"/>
</dbReference>
<dbReference type="PIRSF" id="PIRSF002583">
    <property type="entry name" value="Hsp90"/>
    <property type="match status" value="1"/>
</dbReference>